<protein>
    <recommendedName>
        <fullName evidence="5">Fungal-specific transcription factor domain-containing protein</fullName>
    </recommendedName>
</protein>
<dbReference type="AlphaFoldDB" id="A0A8H7K9I0"/>
<keyword evidence="2" id="KW-0539">Nucleus</keyword>
<gene>
    <name evidence="3" type="ORF">IM811_004365</name>
</gene>
<dbReference type="Proteomes" id="UP000616885">
    <property type="component" value="Unassembled WGS sequence"/>
</dbReference>
<dbReference type="Pfam" id="PF11951">
    <property type="entry name" value="Fungal_trans_2"/>
    <property type="match status" value="1"/>
</dbReference>
<comment type="subcellular location">
    <subcellularLocation>
        <location evidence="1">Nucleus</location>
    </subcellularLocation>
</comment>
<evidence type="ECO:0000313" key="3">
    <source>
        <dbReference type="EMBL" id="KAF9746064.1"/>
    </source>
</evidence>
<dbReference type="GO" id="GO:0005634">
    <property type="term" value="C:nucleus"/>
    <property type="evidence" value="ECO:0007669"/>
    <property type="project" value="UniProtKB-SubCell"/>
</dbReference>
<proteinExistence type="predicted"/>
<accession>A0A8H7K9I0</accession>
<dbReference type="GO" id="GO:0045944">
    <property type="term" value="P:positive regulation of transcription by RNA polymerase II"/>
    <property type="evidence" value="ECO:0007669"/>
    <property type="project" value="TreeGrafter"/>
</dbReference>
<dbReference type="GO" id="GO:0003700">
    <property type="term" value="F:DNA-binding transcription factor activity"/>
    <property type="evidence" value="ECO:0007669"/>
    <property type="project" value="TreeGrafter"/>
</dbReference>
<dbReference type="GO" id="GO:0000976">
    <property type="term" value="F:transcription cis-regulatory region binding"/>
    <property type="evidence" value="ECO:0007669"/>
    <property type="project" value="TreeGrafter"/>
</dbReference>
<dbReference type="PANTHER" id="PTHR37534:SF51">
    <property type="entry name" value="ACRIFLAVINE SENSITIVITY CONTROL PROTEIN ACR-2"/>
    <property type="match status" value="1"/>
</dbReference>
<reference evidence="3" key="1">
    <citation type="submission" date="2020-10" db="EMBL/GenBank/DDBJ databases">
        <title>High-Quality Genome Resource of Clonostachys rosea strain S41 by Oxford Nanopore Long-Read Sequencing.</title>
        <authorList>
            <person name="Wang H."/>
        </authorList>
    </citation>
    <scope>NUCLEOTIDE SEQUENCE</scope>
    <source>
        <strain evidence="3">S41</strain>
    </source>
</reference>
<evidence type="ECO:0000313" key="4">
    <source>
        <dbReference type="Proteomes" id="UP000616885"/>
    </source>
</evidence>
<dbReference type="EMBL" id="JADCTT010000012">
    <property type="protein sequence ID" value="KAF9746064.1"/>
    <property type="molecule type" value="Genomic_DNA"/>
</dbReference>
<sequence length="386" mass="44278">MRLQLRCIEYWITHLSDALSSVPGSMSPLKRIFAPIVYAGAMSPASSSTGSVVLFYLVSSAAAFHLSVHLESVDQKSEFLTLALSHQNQGLRHLQHHLAVDEPAQRESVLASLLLCMTYEPVTVERNFWLTHLRGASQWLHKVNVTSWAHDESTITMYQMLASTATMLRSQILSEEVAQDSNFHFEMETMLEPYHLHHIFGLPKKTLEVMSDMIAMAVRLHQYGEEPPLDLERFETELYLSIPPDCHIPAATRGQEDLVHHYAQIFYFGSIIYCKRRLRGLPLADVQPLVEQAVDHIEALANYKSRPYSPILWPVAMAFFEVQDILLRKRALAWLDFIIKQSTLLIWQKVKPLICSLWEERAISGKEEIHWEEFLREPSTPSIMMV</sequence>
<organism evidence="3 4">
    <name type="scientific">Bionectria ochroleuca</name>
    <name type="common">Gliocladium roseum</name>
    <dbReference type="NCBI Taxonomy" id="29856"/>
    <lineage>
        <taxon>Eukaryota</taxon>
        <taxon>Fungi</taxon>
        <taxon>Dikarya</taxon>
        <taxon>Ascomycota</taxon>
        <taxon>Pezizomycotina</taxon>
        <taxon>Sordariomycetes</taxon>
        <taxon>Hypocreomycetidae</taxon>
        <taxon>Hypocreales</taxon>
        <taxon>Bionectriaceae</taxon>
        <taxon>Clonostachys</taxon>
    </lineage>
</organism>
<name>A0A8H7K9I0_BIOOC</name>
<comment type="caution">
    <text evidence="3">The sequence shown here is derived from an EMBL/GenBank/DDBJ whole genome shotgun (WGS) entry which is preliminary data.</text>
</comment>
<evidence type="ECO:0008006" key="5">
    <source>
        <dbReference type="Google" id="ProtNLM"/>
    </source>
</evidence>
<dbReference type="InterPro" id="IPR021858">
    <property type="entry name" value="Fun_TF"/>
</dbReference>
<dbReference type="PANTHER" id="PTHR37534">
    <property type="entry name" value="TRANSCRIPTIONAL ACTIVATOR PROTEIN UGA3"/>
    <property type="match status" value="1"/>
</dbReference>
<evidence type="ECO:0000256" key="1">
    <source>
        <dbReference type="ARBA" id="ARBA00004123"/>
    </source>
</evidence>
<evidence type="ECO:0000256" key="2">
    <source>
        <dbReference type="ARBA" id="ARBA00023242"/>
    </source>
</evidence>